<name>A0A8J6H9R0_TENMO</name>
<dbReference type="AlphaFoldDB" id="A0A8J6H9R0"/>
<keyword evidence="2" id="KW-1185">Reference proteome</keyword>
<evidence type="ECO:0000313" key="1">
    <source>
        <dbReference type="EMBL" id="KAH0814705.1"/>
    </source>
</evidence>
<comment type="caution">
    <text evidence="1">The sequence shown here is derived from an EMBL/GenBank/DDBJ whole genome shotgun (WGS) entry which is preliminary data.</text>
</comment>
<protein>
    <submittedName>
        <fullName evidence="1">Uncharacterized protein</fullName>
    </submittedName>
</protein>
<organism evidence="1 2">
    <name type="scientific">Tenebrio molitor</name>
    <name type="common">Yellow mealworm beetle</name>
    <dbReference type="NCBI Taxonomy" id="7067"/>
    <lineage>
        <taxon>Eukaryota</taxon>
        <taxon>Metazoa</taxon>
        <taxon>Ecdysozoa</taxon>
        <taxon>Arthropoda</taxon>
        <taxon>Hexapoda</taxon>
        <taxon>Insecta</taxon>
        <taxon>Pterygota</taxon>
        <taxon>Neoptera</taxon>
        <taxon>Endopterygota</taxon>
        <taxon>Coleoptera</taxon>
        <taxon>Polyphaga</taxon>
        <taxon>Cucujiformia</taxon>
        <taxon>Tenebrionidae</taxon>
        <taxon>Tenebrio</taxon>
    </lineage>
</organism>
<dbReference type="EMBL" id="JABDTM020024008">
    <property type="protein sequence ID" value="KAH0814705.1"/>
    <property type="molecule type" value="Genomic_DNA"/>
</dbReference>
<accession>A0A8J6H9R0</accession>
<sequence>MRILPGGVTKPPKSARLYTRKKNARSLPGPAGARLYSFLLDFCVRQNVAPLAAIRWFLSAVQCVAADTERDHADRKSNKLRQKIASSRGRVQNQKADAGVKMDTRAEFRSLEWFRSSCLSKRFYQDLIARGYRNCESKNFASFLIDDVLIRALFFGLRDKSRHQNIQVETIEPSPLFIRRHNFERILRVPSPHLTCPNPRLCAIFPSTYYHLSVVCFSRALLKNEKKKWSSTITPELA</sequence>
<gene>
    <name evidence="1" type="ORF">GEV33_008086</name>
</gene>
<evidence type="ECO:0000313" key="2">
    <source>
        <dbReference type="Proteomes" id="UP000719412"/>
    </source>
</evidence>
<proteinExistence type="predicted"/>
<dbReference type="Proteomes" id="UP000719412">
    <property type="component" value="Unassembled WGS sequence"/>
</dbReference>
<reference evidence="1" key="2">
    <citation type="submission" date="2021-08" db="EMBL/GenBank/DDBJ databases">
        <authorList>
            <person name="Eriksson T."/>
        </authorList>
    </citation>
    <scope>NUCLEOTIDE SEQUENCE</scope>
    <source>
        <strain evidence="1">Stoneville</strain>
        <tissue evidence="1">Whole head</tissue>
    </source>
</reference>
<reference evidence="1" key="1">
    <citation type="journal article" date="2020" name="J Insects Food Feed">
        <title>The yellow mealworm (Tenebrio molitor) genome: a resource for the emerging insects as food and feed industry.</title>
        <authorList>
            <person name="Eriksson T."/>
            <person name="Andere A."/>
            <person name="Kelstrup H."/>
            <person name="Emery V."/>
            <person name="Picard C."/>
        </authorList>
    </citation>
    <scope>NUCLEOTIDE SEQUENCE</scope>
    <source>
        <strain evidence="1">Stoneville</strain>
        <tissue evidence="1">Whole head</tissue>
    </source>
</reference>